<evidence type="ECO:0000256" key="1">
    <source>
        <dbReference type="SAM" id="MobiDB-lite"/>
    </source>
</evidence>
<dbReference type="AlphaFoldDB" id="A0A5C3F5J8"/>
<protein>
    <submittedName>
        <fullName evidence="2">Uncharacterized protein</fullName>
    </submittedName>
</protein>
<dbReference type="EMBL" id="OOIP01000014">
    <property type="protein sequence ID" value="SPO39390.1"/>
    <property type="molecule type" value="Genomic_DNA"/>
</dbReference>
<dbReference type="Proteomes" id="UP000323386">
    <property type="component" value="Unassembled WGS sequence"/>
</dbReference>
<proteinExistence type="predicted"/>
<evidence type="ECO:0000313" key="2">
    <source>
        <dbReference type="EMBL" id="SPO39390.1"/>
    </source>
</evidence>
<sequence length="358" mass="38002">MYLAHQRGRQWRPTGRAGHARRSTLIPVQDQAGHGRPACLAGLGNGLSTGMPCLPGHARVPRTFVSVVPDACRLLAVLGDRRGASLGVEAVELLLLSQILQQTSKQAAGRCSTTYEVHAMGRRVGSATESGVRVRPAVASSSAPHIRPARGTVRAGAASTNAAMAGTQPGVVRGIRLHTYAHRRGSGSCRGQQQQKRQAEGGLSTEDLHAACMRTPSGDLAWPGRGACCPFGLCAVHLNRALSPFDLARTCRLRPSTREPKQPTPCPVQARYPTSSLALSISHRSLCNSSSPLTPAPFTIPSRIGPFRPLPYPSLLPSPRQYLAPSNVLFSVSIPPNPPALLARNPNSCSRLTLSCDL</sequence>
<evidence type="ECO:0000313" key="3">
    <source>
        <dbReference type="Proteomes" id="UP000323386"/>
    </source>
</evidence>
<reference evidence="2 3" key="1">
    <citation type="submission" date="2018-03" db="EMBL/GenBank/DDBJ databases">
        <authorList>
            <person name="Guldener U."/>
        </authorList>
    </citation>
    <scope>NUCLEOTIDE SEQUENCE [LARGE SCALE GENOMIC DNA]</scope>
    <source>
        <strain evidence="2 3">DAOM196992</strain>
    </source>
</reference>
<accession>A0A5C3F5J8</accession>
<organism evidence="2 3">
    <name type="scientific">Pseudozyma flocculosa</name>
    <dbReference type="NCBI Taxonomy" id="84751"/>
    <lineage>
        <taxon>Eukaryota</taxon>
        <taxon>Fungi</taxon>
        <taxon>Dikarya</taxon>
        <taxon>Basidiomycota</taxon>
        <taxon>Ustilaginomycotina</taxon>
        <taxon>Ustilaginomycetes</taxon>
        <taxon>Ustilaginales</taxon>
        <taxon>Ustilaginaceae</taxon>
        <taxon>Pseudozyma</taxon>
    </lineage>
</organism>
<keyword evidence="3" id="KW-1185">Reference proteome</keyword>
<name>A0A5C3F5J8_9BASI</name>
<feature type="region of interest" description="Disordered" evidence="1">
    <location>
        <begin position="1"/>
        <end position="23"/>
    </location>
</feature>
<gene>
    <name evidence="2" type="ORF">PSFLO_04871</name>
</gene>
<feature type="compositionally biased region" description="Basic residues" evidence="1">
    <location>
        <begin position="1"/>
        <end position="10"/>
    </location>
</feature>